<comment type="caution">
    <text evidence="1">The sequence shown here is derived from an EMBL/GenBank/DDBJ whole genome shotgun (WGS) entry which is preliminary data.</text>
</comment>
<evidence type="ECO:0000313" key="2">
    <source>
        <dbReference type="Proteomes" id="UP000322084"/>
    </source>
</evidence>
<dbReference type="Proteomes" id="UP000322084">
    <property type="component" value="Unassembled WGS sequence"/>
</dbReference>
<protein>
    <submittedName>
        <fullName evidence="1">Uncharacterized protein</fullName>
    </submittedName>
</protein>
<dbReference type="AlphaFoldDB" id="A0A5A7MV32"/>
<organism evidence="1 2">
    <name type="scientific">Iodidimonas gelatinilytica</name>
    <dbReference type="NCBI Taxonomy" id="1236966"/>
    <lineage>
        <taxon>Bacteria</taxon>
        <taxon>Pseudomonadati</taxon>
        <taxon>Pseudomonadota</taxon>
        <taxon>Alphaproteobacteria</taxon>
        <taxon>Iodidimonadales</taxon>
        <taxon>Iodidimonadaceae</taxon>
        <taxon>Iodidimonas</taxon>
    </lineage>
</organism>
<proteinExistence type="predicted"/>
<evidence type="ECO:0000313" key="1">
    <source>
        <dbReference type="EMBL" id="GEQ98908.1"/>
    </source>
</evidence>
<name>A0A5A7MV32_9PROT</name>
<reference evidence="1 2" key="1">
    <citation type="submission" date="2019-09" db="EMBL/GenBank/DDBJ databases">
        <title>NBRP : Genome information of microbial organism related human and environment.</title>
        <authorList>
            <person name="Hattori M."/>
            <person name="Oshima K."/>
            <person name="Inaba H."/>
            <person name="Suda W."/>
            <person name="Sakamoto M."/>
            <person name="Iino T."/>
            <person name="Kitahara M."/>
            <person name="Oshida Y."/>
            <person name="Iida T."/>
            <person name="Kudo T."/>
            <person name="Itoh T."/>
            <person name="Ohkuma M."/>
        </authorList>
    </citation>
    <scope>NUCLEOTIDE SEQUENCE [LARGE SCALE GENOMIC DNA]</scope>
    <source>
        <strain evidence="1 2">Hi-2</strain>
    </source>
</reference>
<dbReference type="EMBL" id="BKCL01000010">
    <property type="protein sequence ID" value="GEQ98908.1"/>
    <property type="molecule type" value="Genomic_DNA"/>
</dbReference>
<accession>A0A5A7MV32</accession>
<gene>
    <name evidence="1" type="ORF">JCM17844_25450</name>
</gene>
<sequence>MSTISPQTALVYIMVLVSASDRTMSDSELRRMVQSCGICPLLQTMKKTG</sequence>
<dbReference type="RefSeq" id="WP_210431886.1">
    <property type="nucleotide sequence ID" value="NZ_BKCL01000010.1"/>
</dbReference>